<dbReference type="Gene3D" id="1.10.4020.10">
    <property type="entry name" value="DNA breaking-rejoining enzymes"/>
    <property type="match status" value="1"/>
</dbReference>
<evidence type="ECO:0000256" key="2">
    <source>
        <dbReference type="SAM" id="MobiDB-lite"/>
    </source>
</evidence>
<feature type="domain" description="SCAN box" evidence="3">
    <location>
        <begin position="1"/>
        <end position="28"/>
    </location>
</feature>
<evidence type="ECO:0000313" key="4">
    <source>
        <dbReference type="EMBL" id="PNJ80839.1"/>
    </source>
</evidence>
<keyword evidence="1" id="KW-0539">Nucleus</keyword>
<evidence type="ECO:0000256" key="1">
    <source>
        <dbReference type="PROSITE-ProRule" id="PRU00187"/>
    </source>
</evidence>
<accession>A0A2J8XFN5</accession>
<evidence type="ECO:0000259" key="3">
    <source>
        <dbReference type="PROSITE" id="PS50804"/>
    </source>
</evidence>
<sequence>ELQAWLREHRPENGEEAVTMLEELEKELEEPRQQDTTHGQEMFWQEMTSTGALKSLNSPVQPLENQCKTETQESQAFQERGEKPQSMWG</sequence>
<dbReference type="PROSITE" id="PS50804">
    <property type="entry name" value="SCAN_BOX"/>
    <property type="match status" value="1"/>
</dbReference>
<dbReference type="SUPFAM" id="SSF47353">
    <property type="entry name" value="Retrovirus capsid dimerization domain-like"/>
    <property type="match status" value="1"/>
</dbReference>
<gene>
    <name evidence="4" type="ORF">CR201_G0002128</name>
</gene>
<dbReference type="AlphaFoldDB" id="A0A2J8XFN5"/>
<reference evidence="4" key="1">
    <citation type="submission" date="2017-12" db="EMBL/GenBank/DDBJ databases">
        <title>High-resolution comparative analysis of great ape genomes.</title>
        <authorList>
            <person name="Pollen A."/>
            <person name="Hastie A."/>
            <person name="Hormozdiari F."/>
            <person name="Dougherty M."/>
            <person name="Liu R."/>
            <person name="Chaisson M."/>
            <person name="Hoppe E."/>
            <person name="Hill C."/>
            <person name="Pang A."/>
            <person name="Hillier L."/>
            <person name="Baker C."/>
            <person name="Armstrong J."/>
            <person name="Shendure J."/>
            <person name="Paten B."/>
            <person name="Wilson R."/>
            <person name="Chao H."/>
            <person name="Schneider V."/>
            <person name="Ventura M."/>
            <person name="Kronenberg Z."/>
            <person name="Murali S."/>
            <person name="Gordon D."/>
            <person name="Cantsilieris S."/>
            <person name="Munson K."/>
            <person name="Nelson B."/>
            <person name="Raja A."/>
            <person name="Underwood J."/>
            <person name="Diekhans M."/>
            <person name="Fiddes I."/>
            <person name="Haussler D."/>
            <person name="Eichler E."/>
        </authorList>
    </citation>
    <scope>NUCLEOTIDE SEQUENCE [LARGE SCALE GENOMIC DNA]</scope>
    <source>
        <strain evidence="4">Susie</strain>
    </source>
</reference>
<protein>
    <submittedName>
        <fullName evidence="4">ZSCAN30 isoform 11</fullName>
    </submittedName>
</protein>
<feature type="non-terminal residue" evidence="4">
    <location>
        <position position="1"/>
    </location>
</feature>
<comment type="subcellular location">
    <subcellularLocation>
        <location evidence="1">Nucleus</location>
    </subcellularLocation>
</comment>
<dbReference type="InterPro" id="IPR038269">
    <property type="entry name" value="SCAN_sf"/>
</dbReference>
<organism evidence="4">
    <name type="scientific">Pongo abelii</name>
    <name type="common">Sumatran orangutan</name>
    <name type="synonym">Pongo pygmaeus abelii</name>
    <dbReference type="NCBI Taxonomy" id="9601"/>
    <lineage>
        <taxon>Eukaryota</taxon>
        <taxon>Metazoa</taxon>
        <taxon>Chordata</taxon>
        <taxon>Craniata</taxon>
        <taxon>Vertebrata</taxon>
        <taxon>Euteleostomi</taxon>
        <taxon>Mammalia</taxon>
        <taxon>Eutheria</taxon>
        <taxon>Euarchontoglires</taxon>
        <taxon>Primates</taxon>
        <taxon>Haplorrhini</taxon>
        <taxon>Catarrhini</taxon>
        <taxon>Hominidae</taxon>
        <taxon>Pongo</taxon>
    </lineage>
</organism>
<dbReference type="InterPro" id="IPR003309">
    <property type="entry name" value="SCAN_dom"/>
</dbReference>
<feature type="compositionally biased region" description="Polar residues" evidence="2">
    <location>
        <begin position="55"/>
        <end position="77"/>
    </location>
</feature>
<dbReference type="EMBL" id="NDHI03003366">
    <property type="protein sequence ID" value="PNJ80839.1"/>
    <property type="molecule type" value="Genomic_DNA"/>
</dbReference>
<proteinExistence type="predicted"/>
<feature type="region of interest" description="Disordered" evidence="2">
    <location>
        <begin position="55"/>
        <end position="89"/>
    </location>
</feature>
<name>A0A2J8XFN5_PONAB</name>
<comment type="caution">
    <text evidence="4">The sequence shown here is derived from an EMBL/GenBank/DDBJ whole genome shotgun (WGS) entry which is preliminary data.</text>
</comment>
<dbReference type="GO" id="GO:0005634">
    <property type="term" value="C:nucleus"/>
    <property type="evidence" value="ECO:0007669"/>
    <property type="project" value="UniProtKB-SubCell"/>
</dbReference>
<dbReference type="SMART" id="SM00431">
    <property type="entry name" value="SCAN"/>
    <property type="match status" value="1"/>
</dbReference>